<accession>I5BSV0</accession>
<dbReference type="Gene3D" id="3.30.450.40">
    <property type="match status" value="1"/>
</dbReference>
<organism evidence="2 3">
    <name type="scientific">Nitratireductor aquibiodomus RA22</name>
    <dbReference type="NCBI Taxonomy" id="1189611"/>
    <lineage>
        <taxon>Bacteria</taxon>
        <taxon>Pseudomonadati</taxon>
        <taxon>Pseudomonadota</taxon>
        <taxon>Alphaproteobacteria</taxon>
        <taxon>Hyphomicrobiales</taxon>
        <taxon>Phyllobacteriaceae</taxon>
        <taxon>Nitratireductor</taxon>
    </lineage>
</organism>
<sequence length="116" mass="12700">MGKALLALKPDGEVRETLDNCLDARTTETLGSIDGLLSELAITRLRGYAVSNQELFEGVKSVSVAFKDPHKHMAVAISVSYPLFVVQNTSDQPIIDALLMFASSFGSRVGDLRWMR</sequence>
<dbReference type="AlphaFoldDB" id="I5BSV0"/>
<evidence type="ECO:0000313" key="3">
    <source>
        <dbReference type="Proteomes" id="UP000004622"/>
    </source>
</evidence>
<evidence type="ECO:0000259" key="1">
    <source>
        <dbReference type="PROSITE" id="PS51078"/>
    </source>
</evidence>
<dbReference type="SUPFAM" id="SSF55781">
    <property type="entry name" value="GAF domain-like"/>
    <property type="match status" value="1"/>
</dbReference>
<dbReference type="InterPro" id="IPR029016">
    <property type="entry name" value="GAF-like_dom_sf"/>
</dbReference>
<proteinExistence type="predicted"/>
<dbReference type="PANTHER" id="PTHR30136">
    <property type="entry name" value="HELIX-TURN-HELIX TRANSCRIPTIONAL REGULATOR, ICLR FAMILY"/>
    <property type="match status" value="1"/>
</dbReference>
<feature type="domain" description="IclR-ED" evidence="1">
    <location>
        <begin position="1"/>
        <end position="111"/>
    </location>
</feature>
<dbReference type="GO" id="GO:0045892">
    <property type="term" value="P:negative regulation of DNA-templated transcription"/>
    <property type="evidence" value="ECO:0007669"/>
    <property type="project" value="TreeGrafter"/>
</dbReference>
<dbReference type="InterPro" id="IPR014757">
    <property type="entry name" value="Tscrpt_reg_IclR_C"/>
</dbReference>
<dbReference type="InterPro" id="IPR050707">
    <property type="entry name" value="HTH_MetabolicPath_Reg"/>
</dbReference>
<gene>
    <name evidence="2" type="ORF">A33O_18439</name>
</gene>
<dbReference type="GO" id="GO:0003700">
    <property type="term" value="F:DNA-binding transcription factor activity"/>
    <property type="evidence" value="ECO:0007669"/>
    <property type="project" value="TreeGrafter"/>
</dbReference>
<name>I5BSV0_9HYPH</name>
<protein>
    <submittedName>
        <fullName evidence="2">IclR family transcriptional regulator</fullName>
    </submittedName>
</protein>
<dbReference type="Pfam" id="PF01614">
    <property type="entry name" value="IclR_C"/>
    <property type="match status" value="1"/>
</dbReference>
<dbReference type="EMBL" id="AJXZ01000049">
    <property type="protein sequence ID" value="EIM72652.1"/>
    <property type="molecule type" value="Genomic_DNA"/>
</dbReference>
<reference evidence="2 3" key="1">
    <citation type="journal article" date="2012" name="J. Bacteriol.">
        <title>Genome Sequence of Nitratireductor aquibiodomus Strain RA22.</title>
        <authorList>
            <person name="Singh A."/>
            <person name="Jangir P.K."/>
            <person name="Kumari C."/>
            <person name="Sharma R."/>
        </authorList>
    </citation>
    <scope>NUCLEOTIDE SEQUENCE [LARGE SCALE GENOMIC DNA]</scope>
    <source>
        <strain evidence="2 3">RA22</strain>
    </source>
</reference>
<dbReference type="GO" id="GO:0003677">
    <property type="term" value="F:DNA binding"/>
    <property type="evidence" value="ECO:0007669"/>
    <property type="project" value="TreeGrafter"/>
</dbReference>
<evidence type="ECO:0000313" key="2">
    <source>
        <dbReference type="EMBL" id="EIM72652.1"/>
    </source>
</evidence>
<dbReference type="PROSITE" id="PS51078">
    <property type="entry name" value="ICLR_ED"/>
    <property type="match status" value="1"/>
</dbReference>
<dbReference type="PATRIC" id="fig|1189611.3.peg.3719"/>
<dbReference type="OrthoDB" id="9807558at2"/>
<dbReference type="RefSeq" id="WP_007009959.1">
    <property type="nucleotide sequence ID" value="NZ_AJXZ01000049.1"/>
</dbReference>
<comment type="caution">
    <text evidence="2">The sequence shown here is derived from an EMBL/GenBank/DDBJ whole genome shotgun (WGS) entry which is preliminary data.</text>
</comment>
<dbReference type="PANTHER" id="PTHR30136:SF35">
    <property type="entry name" value="HTH-TYPE TRANSCRIPTIONAL REGULATOR RV1719"/>
    <property type="match status" value="1"/>
</dbReference>
<dbReference type="Proteomes" id="UP000004622">
    <property type="component" value="Unassembled WGS sequence"/>
</dbReference>